<accession>A0A438FIM3</accession>
<organism evidence="1 2">
    <name type="scientific">Vitis vinifera</name>
    <name type="common">Grape</name>
    <dbReference type="NCBI Taxonomy" id="29760"/>
    <lineage>
        <taxon>Eukaryota</taxon>
        <taxon>Viridiplantae</taxon>
        <taxon>Streptophyta</taxon>
        <taxon>Embryophyta</taxon>
        <taxon>Tracheophyta</taxon>
        <taxon>Spermatophyta</taxon>
        <taxon>Magnoliopsida</taxon>
        <taxon>eudicotyledons</taxon>
        <taxon>Gunneridae</taxon>
        <taxon>Pentapetalae</taxon>
        <taxon>rosids</taxon>
        <taxon>Vitales</taxon>
        <taxon>Vitaceae</taxon>
        <taxon>Viteae</taxon>
        <taxon>Vitis</taxon>
    </lineage>
</organism>
<dbReference type="Proteomes" id="UP000288805">
    <property type="component" value="Unassembled WGS sequence"/>
</dbReference>
<dbReference type="EMBL" id="QGNW01000875">
    <property type="protein sequence ID" value="RVW59845.1"/>
    <property type="molecule type" value="Genomic_DNA"/>
</dbReference>
<comment type="caution">
    <text evidence="1">The sequence shown here is derived from an EMBL/GenBank/DDBJ whole genome shotgun (WGS) entry which is preliminary data.</text>
</comment>
<proteinExistence type="predicted"/>
<name>A0A438FIM3_VITVI</name>
<evidence type="ECO:0000313" key="2">
    <source>
        <dbReference type="Proteomes" id="UP000288805"/>
    </source>
</evidence>
<protein>
    <submittedName>
        <fullName evidence="1">Uncharacterized protein</fullName>
    </submittedName>
</protein>
<dbReference type="AlphaFoldDB" id="A0A438FIM3"/>
<evidence type="ECO:0000313" key="1">
    <source>
        <dbReference type="EMBL" id="RVW59845.1"/>
    </source>
</evidence>
<gene>
    <name evidence="1" type="ORF">CK203_103974</name>
</gene>
<reference evidence="1 2" key="1">
    <citation type="journal article" date="2018" name="PLoS Genet.">
        <title>Population sequencing reveals clonal diversity and ancestral inbreeding in the grapevine cultivar Chardonnay.</title>
        <authorList>
            <person name="Roach M.J."/>
            <person name="Johnson D.L."/>
            <person name="Bohlmann J."/>
            <person name="van Vuuren H.J."/>
            <person name="Jones S.J."/>
            <person name="Pretorius I.S."/>
            <person name="Schmidt S.A."/>
            <person name="Borneman A.R."/>
        </authorList>
    </citation>
    <scope>NUCLEOTIDE SEQUENCE [LARGE SCALE GENOMIC DNA]</scope>
    <source>
        <strain evidence="2">cv. Chardonnay</strain>
        <tissue evidence="1">Leaf</tissue>
    </source>
</reference>
<sequence length="250" mass="28542">MSENQTKKGKCSSWLTEAASYGAEPVEPVPNRFIRLRLPAMVLNRLNWFKTDSSARMSENQTKKVKCSSWLTEAASYVLNQLKPVPNQFIRLGRKDDEEGEKAYEDEEDKVNFPSPKCPRVLCSPILSPFILIPLLAFEPPGFLSFSTEIPFISMGTTPLITSLRLTRPAHSLQFFQLASPPRIHMDMWSLFIVPVLVQCPRLSWREVDPYHRATIDGFTVDFSWSAYHLCGFDSRGIDRFELENGYSAK</sequence>